<dbReference type="PANTHER" id="PTHR38340:SF1">
    <property type="entry name" value="S-LAYER PROTEIN"/>
    <property type="match status" value="1"/>
</dbReference>
<dbReference type="Pfam" id="PF00353">
    <property type="entry name" value="HemolysinCabind"/>
    <property type="match status" value="6"/>
</dbReference>
<dbReference type="InterPro" id="IPR003995">
    <property type="entry name" value="RTX_toxin_determinant-A"/>
</dbReference>
<organism evidence="10 11">
    <name type="scientific">Endozoicomonas euniceicola</name>
    <dbReference type="NCBI Taxonomy" id="1234143"/>
    <lineage>
        <taxon>Bacteria</taxon>
        <taxon>Pseudomonadati</taxon>
        <taxon>Pseudomonadota</taxon>
        <taxon>Gammaproteobacteria</taxon>
        <taxon>Oceanospirillales</taxon>
        <taxon>Endozoicomonadaceae</taxon>
        <taxon>Endozoicomonas</taxon>
    </lineage>
</organism>
<feature type="region of interest" description="Disordered" evidence="9">
    <location>
        <begin position="280"/>
        <end position="313"/>
    </location>
</feature>
<evidence type="ECO:0000256" key="7">
    <source>
        <dbReference type="ARBA" id="ARBA00023026"/>
    </source>
</evidence>
<evidence type="ECO:0008006" key="12">
    <source>
        <dbReference type="Google" id="ProtNLM"/>
    </source>
</evidence>
<evidence type="ECO:0000313" key="10">
    <source>
        <dbReference type="EMBL" id="UYM18906.1"/>
    </source>
</evidence>
<protein>
    <recommendedName>
        <fullName evidence="12">Hemolysin type calcium-binding protein</fullName>
    </recommendedName>
</protein>
<keyword evidence="3" id="KW-0964">Secreted</keyword>
<dbReference type="SUPFAM" id="SSF51120">
    <property type="entry name" value="beta-Roll"/>
    <property type="match status" value="5"/>
</dbReference>
<evidence type="ECO:0000313" key="11">
    <source>
        <dbReference type="Proteomes" id="UP001163255"/>
    </source>
</evidence>
<reference evidence="10" key="1">
    <citation type="submission" date="2022-10" db="EMBL/GenBank/DDBJ databases">
        <title>Completed Genome Sequence of two octocoral isolated bacterium, Endozoicomonas euniceicola EF212T and Endozoicomonas gorgoniicola PS125T.</title>
        <authorList>
            <person name="Chiou Y.-J."/>
            <person name="Chen Y.-H."/>
        </authorList>
    </citation>
    <scope>NUCLEOTIDE SEQUENCE</scope>
    <source>
        <strain evidence="10">EF212</strain>
    </source>
</reference>
<evidence type="ECO:0000256" key="6">
    <source>
        <dbReference type="ARBA" id="ARBA00022837"/>
    </source>
</evidence>
<evidence type="ECO:0000256" key="4">
    <source>
        <dbReference type="ARBA" id="ARBA00022656"/>
    </source>
</evidence>
<dbReference type="PROSITE" id="PS00330">
    <property type="entry name" value="HEMOLYSIN_CALCIUM"/>
    <property type="match status" value="5"/>
</dbReference>
<dbReference type="EMBL" id="CP103300">
    <property type="protein sequence ID" value="UYM18906.1"/>
    <property type="molecule type" value="Genomic_DNA"/>
</dbReference>
<keyword evidence="8" id="KW-0472">Membrane</keyword>
<evidence type="ECO:0000256" key="2">
    <source>
        <dbReference type="ARBA" id="ARBA00004613"/>
    </source>
</evidence>
<dbReference type="InterPro" id="IPR050557">
    <property type="entry name" value="RTX_toxin/Mannuronan_C5-epim"/>
</dbReference>
<evidence type="ECO:0000256" key="5">
    <source>
        <dbReference type="ARBA" id="ARBA00022737"/>
    </source>
</evidence>
<proteinExistence type="predicted"/>
<keyword evidence="5" id="KW-0677">Repeat</keyword>
<evidence type="ECO:0000256" key="9">
    <source>
        <dbReference type="SAM" id="MobiDB-lite"/>
    </source>
</evidence>
<dbReference type="Gene3D" id="2.150.10.10">
    <property type="entry name" value="Serralysin-like metalloprotease, C-terminal"/>
    <property type="match status" value="5"/>
</dbReference>
<comment type="subcellular location">
    <subcellularLocation>
        <location evidence="1">Membrane</location>
    </subcellularLocation>
    <subcellularLocation>
        <location evidence="2">Secreted</location>
    </subcellularLocation>
</comment>
<dbReference type="InterPro" id="IPR011049">
    <property type="entry name" value="Serralysin-like_metalloprot_C"/>
</dbReference>
<dbReference type="InterPro" id="IPR001343">
    <property type="entry name" value="Hemolysn_Ca-bd"/>
</dbReference>
<dbReference type="Proteomes" id="UP001163255">
    <property type="component" value="Chromosome"/>
</dbReference>
<feature type="compositionally biased region" description="Polar residues" evidence="9">
    <location>
        <begin position="280"/>
        <end position="293"/>
    </location>
</feature>
<evidence type="ECO:0000256" key="3">
    <source>
        <dbReference type="ARBA" id="ARBA00022525"/>
    </source>
</evidence>
<gene>
    <name evidence="10" type="ORF">NX720_24040</name>
</gene>
<accession>A0ABY6H1F5</accession>
<evidence type="ECO:0000256" key="8">
    <source>
        <dbReference type="ARBA" id="ARBA00023136"/>
    </source>
</evidence>
<keyword evidence="4" id="KW-0800">Toxin</keyword>
<name>A0ABY6H1F5_9GAMM</name>
<dbReference type="PANTHER" id="PTHR38340">
    <property type="entry name" value="S-LAYER PROTEIN"/>
    <property type="match status" value="1"/>
</dbReference>
<dbReference type="InterPro" id="IPR018511">
    <property type="entry name" value="Hemolysin-typ_Ca-bd_CS"/>
</dbReference>
<keyword evidence="6" id="KW-0106">Calcium</keyword>
<dbReference type="PRINTS" id="PR01488">
    <property type="entry name" value="RTXTOXINA"/>
</dbReference>
<keyword evidence="11" id="KW-1185">Reference proteome</keyword>
<sequence length="773" mass="79423">MTITRTDTSTSVRDGSGTNDTLTSIESITGSAHKDTIDYSSVSSAVNVSLVSNTGSFSLSNLPYQDYFSSIENVIGTAYNDTLTGNGSDNELQGGNGDDTLIGGAGVDMLNGGEGTDTADYSSDSNAITINRRDSSISVTDGNGDNDTLTSIEIIKGSASLTDSIDYSTVSGAVTASLEDGTASFNSVTDQFSSIEKITGSNYNDLLTDSDSNNELLGGIGDDTFFAKRGSDKFDGGVGTDTLDYSNSDYGITANLSTGVGSDTSGDDNDQILNIENLTGSSKNDTLTGNGDANTLKGGDGDDTLVGGAGGDTLEGGAGSDTVDYSSQSAAITAILVDGGASIAGDTLTGIEGIIGSSGNDTFVSDTADNSFDGSGGVDHIDYSRSNVSGAGVEVNLSEKYAKYSYDNQNYRDTLTNIETITGTSSNDVLTGSDANNTINGGDGSDRIDGGGGTDTLYGGGGAYSYNTIVFSTATADLELTMTNHSNSDIRTVDTGNGAVTLANFQYAVGGAGNDTFTGTGDTNHLWGGTGNDKLHGKGGHDKLYGDEGADELYGGVGYDEIHGGAGNDILWGGTGVDKFYGDEGFDTVSFSDDPDGVGAGIRLDMTWPNNYKILNNGEGVAEEMFDVEAVEGSQYGDDMTGVAGFQMSGAKGDDALKINFTELNNTSTTYSTLLDGGDDNDTLHIKSASGSFNLGDYKDLIDNMETIDLSEHTNNDVDVTINLGDIVEMTDAGNNLTVNLKNGDGLTVIGDSDGPVGDVYSDGTSTVTINYV</sequence>
<evidence type="ECO:0000256" key="1">
    <source>
        <dbReference type="ARBA" id="ARBA00004370"/>
    </source>
</evidence>
<keyword evidence="7" id="KW-0843">Virulence</keyword>
<dbReference type="PRINTS" id="PR00313">
    <property type="entry name" value="CABNDNGRPT"/>
</dbReference>